<reference evidence="2 3" key="1">
    <citation type="submission" date="2007-01" db="EMBL/GenBank/DDBJ databases">
        <authorList>
            <person name="Haygood M."/>
            <person name="Podell S."/>
            <person name="Anderson C."/>
            <person name="Hopkinson B."/>
            <person name="Roe K."/>
            <person name="Barbeau K."/>
            <person name="Gaasterland T."/>
            <person name="Ferriera S."/>
            <person name="Johnson J."/>
            <person name="Kravitz S."/>
            <person name="Beeson K."/>
            <person name="Sutton G."/>
            <person name="Rogers Y.-H."/>
            <person name="Friedman R."/>
            <person name="Frazier M."/>
            <person name="Venter J.C."/>
        </authorList>
    </citation>
    <scope>NUCLEOTIDE SEQUENCE [LARGE SCALE GENOMIC DNA]</scope>
    <source>
        <strain evidence="2 3">ATCC 23134</strain>
    </source>
</reference>
<gene>
    <name evidence="2" type="ORF">M23134_05857</name>
</gene>
<evidence type="ECO:0000313" key="3">
    <source>
        <dbReference type="Proteomes" id="UP000004095"/>
    </source>
</evidence>
<dbReference type="Proteomes" id="UP000004095">
    <property type="component" value="Unassembled WGS sequence"/>
</dbReference>
<organism evidence="2 3">
    <name type="scientific">Microscilla marina ATCC 23134</name>
    <dbReference type="NCBI Taxonomy" id="313606"/>
    <lineage>
        <taxon>Bacteria</taxon>
        <taxon>Pseudomonadati</taxon>
        <taxon>Bacteroidota</taxon>
        <taxon>Cytophagia</taxon>
        <taxon>Cytophagales</taxon>
        <taxon>Microscillaceae</taxon>
        <taxon>Microscilla</taxon>
    </lineage>
</organism>
<keyword evidence="3" id="KW-1185">Reference proteome</keyword>
<sequence length="1573" mass="173743">MFNQYKIKYPKGSARSALVFGVLVKVSLVVTTAVVALFVAWWGGNTMKDLTNESFSQKESSTRPTKVSLFFTPDTSRNTSTPLAVAQQLTNGSAVATQAKYSSQVGTSEGAPIFAGRFRLGMNAHQPLTILGKKHLLVGEEAVYKIKGASEQYVRTYQWTIPEGLTPMDAKGQAINFDANKDNTFFTSGGVLRLKATKEVNKGELKVQMKRAGEVENKGYGFENGINTEASGTILITAIANEGLAQPAGIQQTGLFKAFEVTIEGNPLVLDDDPVSYVAKLESITGIPIDVSDYTFEWKVSNNGVEVSQNKDNINIKWVGDGTVSVTLTGKLAGFTITRSAELKVARTKLLSSSNSNIICADIAHHYELEAPPTPSILVEWEVEHGMIKKSDGTFTQTLSVQSNEKVEIIWQGGDNGEGAIELITEINDKPYLYRQAVFVSKKPANLNFKQAQYTYCKNGSPVILTPAIKKEADGTIMFYKVNKGGADEVINQEFVPADGENEVEVYYAYTIGKCSYESSHCKVLTFSTSPVDFTIKNSSTITKTDTTGNQPITFCSTNADTTSKIILKLSGNTPTSGGKFEVTNSSTHQQVGGLIEVDKGETSVSLDYSLLAVGGVFTITYTLNESCAQSVSRNIRVLARVSNLDIQLTNGSENETNRSFCVSHTKQYSFALEQPANIVTHKGDFYIRRASGTHYTADDFASQGFVKITGFDPQNPMGTADQPSGGGVSIIQQNANAGQYDVVYVYQYIAGENDKKYPCRYISDVLTVSLERLPILTIEGLQGAYCHNESKGSIEVFDQGNQAGDSVLVLTQLEYKSGDAWVKMPGNDPTKLAAAIYEVRATHTNNAGCTNKSKIKKVKVSEEPTGFKAYISKVYHEQAMHFVAVEGSRVKNWDWMIDGVATSARKAKHIPNRKSDNISYSLTASTELCQASLQNEFRLDFDFEGHCVGGGSTLTNHSVIRTKTGQNELGEVTWTIADKDGHIIETLNGTSQHINYFFPTAGEYWITLTMVNKAQNVTYELKRRVDIFDLVIVTKGANYLETFENGAKSWVSRGVVTQNQAFVGKTSWRLKRLSNAHEDVIKGNQGMVWMTDNGSAPHYYNNEQSYVESPCFDLSDLDKPMVSLRYWSHTDSGADGVVLLYTLDDGKSWRRVGNKARAIEGWYNDRGILGAPGSASSIEGTNANEGNQGWTGTDSTWRTTAYNLSNVRQEMLAQNTSRVRFRIAFGSNNDNPSARYEGFAFDNFGIGNRNRTLLLEYFTNNKADNAVGLDKEVKFFPYANDSTHAEIISIHHHVGFPGVDELNEYNTKDASGRAFYHGIKSAPTAVIDGLNTHHHPHNEVSSLFYEQRVLSVSPFKVVVAPTTTDTGTLRIKTKITALEKFDRKVVIQVAVIEDEVVSEDNVYHNVMRKMLPDAAGTYYDHSWKPGDAYDLDLRWNVNDLPMKSYRVVVFVEDYVTKEVHQAAVSTVQTLHQGEGQADQGVTGLNHQVVRSGVLLFPNPANDEVQLKLHPNQQLKSQAAWEVSTIHGQIVDSGVWRQHQRGIRVKVGRLIRGVYLVRVFDAERIFFLRFEKK</sequence>
<evidence type="ECO:0008006" key="4">
    <source>
        <dbReference type="Google" id="ProtNLM"/>
    </source>
</evidence>
<feature type="transmembrane region" description="Helical" evidence="1">
    <location>
        <begin position="20"/>
        <end position="42"/>
    </location>
</feature>
<accession>A1ZXK7</accession>
<name>A1ZXK7_MICM2</name>
<dbReference type="Gene3D" id="2.60.120.260">
    <property type="entry name" value="Galactose-binding domain-like"/>
    <property type="match status" value="1"/>
</dbReference>
<keyword evidence="1" id="KW-1133">Transmembrane helix</keyword>
<dbReference type="eggNOG" id="COG3291">
    <property type="taxonomic scope" value="Bacteria"/>
</dbReference>
<dbReference type="EMBL" id="AAWS01000059">
    <property type="protein sequence ID" value="EAY24882.1"/>
    <property type="molecule type" value="Genomic_DNA"/>
</dbReference>
<dbReference type="OrthoDB" id="5500612at2"/>
<proteinExistence type="predicted"/>
<evidence type="ECO:0000256" key="1">
    <source>
        <dbReference type="SAM" id="Phobius"/>
    </source>
</evidence>
<evidence type="ECO:0000313" key="2">
    <source>
        <dbReference type="EMBL" id="EAY24882.1"/>
    </source>
</evidence>
<dbReference type="Gene3D" id="2.60.40.10">
    <property type="entry name" value="Immunoglobulins"/>
    <property type="match status" value="1"/>
</dbReference>
<dbReference type="InterPro" id="IPR013783">
    <property type="entry name" value="Ig-like_fold"/>
</dbReference>
<protein>
    <recommendedName>
        <fullName evidence="4">PKD domain-containing protein</fullName>
    </recommendedName>
</protein>
<dbReference type="RefSeq" id="WP_002703938.1">
    <property type="nucleotide sequence ID" value="NZ_AAWS01000059.1"/>
</dbReference>
<comment type="caution">
    <text evidence="2">The sequence shown here is derived from an EMBL/GenBank/DDBJ whole genome shotgun (WGS) entry which is preliminary data.</text>
</comment>
<keyword evidence="1" id="KW-0812">Transmembrane</keyword>
<keyword evidence="1" id="KW-0472">Membrane</keyword>